<protein>
    <submittedName>
        <fullName evidence="1">Uncharacterized protein</fullName>
    </submittedName>
</protein>
<dbReference type="AlphaFoldDB" id="A0A6C0M0D7"/>
<accession>A0A6C0M0D7</accession>
<dbReference type="EMBL" id="MN740618">
    <property type="protein sequence ID" value="QHU35983.1"/>
    <property type="molecule type" value="Genomic_DNA"/>
</dbReference>
<sequence>MNKITVEDIIKVLCPGYVKQTVSNTECNKEQVTIDGFELQSEHDNLLDCIIEYYGKKSDDIVRYLSTATINKNINKRKLAMMIRNGNINNELLLFFSGYFDCNIWIYHEINKIFKVYYLEEHYQKDKENLFIFDKGDKYHIGQTKINMIEMIKEIKEKYIAIPIGIMENQTWKEGKSEINPLYKDIEMELTTICPVDPYPYPRFNIMRFLATLKI</sequence>
<proteinExistence type="predicted"/>
<reference evidence="1" key="1">
    <citation type="journal article" date="2020" name="Nature">
        <title>Giant virus diversity and host interactions through global metagenomics.</title>
        <authorList>
            <person name="Schulz F."/>
            <person name="Roux S."/>
            <person name="Paez-Espino D."/>
            <person name="Jungbluth S."/>
            <person name="Walsh D.A."/>
            <person name="Denef V.J."/>
            <person name="McMahon K.D."/>
            <person name="Konstantinidis K.T."/>
            <person name="Eloe-Fadrosh E.A."/>
            <person name="Kyrpides N.C."/>
            <person name="Woyke T."/>
        </authorList>
    </citation>
    <scope>NUCLEOTIDE SEQUENCE</scope>
    <source>
        <strain evidence="1">GVMAG-S-1035085-51</strain>
    </source>
</reference>
<evidence type="ECO:0000313" key="1">
    <source>
        <dbReference type="EMBL" id="QHU35983.1"/>
    </source>
</evidence>
<organism evidence="1">
    <name type="scientific">viral metagenome</name>
    <dbReference type="NCBI Taxonomy" id="1070528"/>
    <lineage>
        <taxon>unclassified sequences</taxon>
        <taxon>metagenomes</taxon>
        <taxon>organismal metagenomes</taxon>
    </lineage>
</organism>
<name>A0A6C0M0D7_9ZZZZ</name>